<evidence type="ECO:0000313" key="2">
    <source>
        <dbReference type="Proteomes" id="UP000597877"/>
    </source>
</evidence>
<dbReference type="EMBL" id="JACOOZ010000002">
    <property type="protein sequence ID" value="MBC5667054.1"/>
    <property type="molecule type" value="Genomic_DNA"/>
</dbReference>
<accession>A0ABR7F267</accession>
<comment type="caution">
    <text evidence="1">The sequence shown here is derived from an EMBL/GenBank/DDBJ whole genome shotgun (WGS) entry which is preliminary data.</text>
</comment>
<protein>
    <submittedName>
        <fullName evidence="1">Uncharacterized protein</fullName>
    </submittedName>
</protein>
<proteinExistence type="predicted"/>
<name>A0ABR7F267_9FIRM</name>
<organism evidence="1 2">
    <name type="scientific">Eubacterium segne</name>
    <dbReference type="NCBI Taxonomy" id="2763045"/>
    <lineage>
        <taxon>Bacteria</taxon>
        <taxon>Bacillati</taxon>
        <taxon>Bacillota</taxon>
        <taxon>Clostridia</taxon>
        <taxon>Eubacteriales</taxon>
        <taxon>Eubacteriaceae</taxon>
        <taxon>Eubacterium</taxon>
    </lineage>
</organism>
<evidence type="ECO:0000313" key="1">
    <source>
        <dbReference type="EMBL" id="MBC5667054.1"/>
    </source>
</evidence>
<dbReference type="RefSeq" id="WP_021952610.1">
    <property type="nucleotide sequence ID" value="NZ_JACOOZ010000002.1"/>
</dbReference>
<reference evidence="1 2" key="1">
    <citation type="submission" date="2020-08" db="EMBL/GenBank/DDBJ databases">
        <title>Genome public.</title>
        <authorList>
            <person name="Liu C."/>
            <person name="Sun Q."/>
        </authorList>
    </citation>
    <scope>NUCLEOTIDE SEQUENCE [LARGE SCALE GENOMIC DNA]</scope>
    <source>
        <strain evidence="1 2">BX4</strain>
    </source>
</reference>
<gene>
    <name evidence="1" type="ORF">H8S00_03485</name>
</gene>
<dbReference type="Proteomes" id="UP000597877">
    <property type="component" value="Unassembled WGS sequence"/>
</dbReference>
<keyword evidence="2" id="KW-1185">Reference proteome</keyword>
<sequence length="73" mass="8243">MNPLELMKAKGMIQDFGQRHPMIPKFFKRASLEIKEGTIIEMVVTAPDGEPIKTNFRVQAEDLELLNSLKGIS</sequence>